<sequence length="106" mass="11598">MPEALTVVAVAVAVAGQEAKLRELQERLVADTLNEPGCIRFELNQSIDDPRVLIFTETWANEADWRKHMEGAAIQRFQASGAGRLIADFTLFRAHPVAGGPSTIKP</sequence>
<dbReference type="InterPro" id="IPR007138">
    <property type="entry name" value="ABM_dom"/>
</dbReference>
<dbReference type="AlphaFoldDB" id="A0A235HG45"/>
<keyword evidence="2" id="KW-0614">Plasmid</keyword>
<dbReference type="Pfam" id="PF03992">
    <property type="entry name" value="ABM"/>
    <property type="match status" value="1"/>
</dbReference>
<dbReference type="PROSITE" id="PS51725">
    <property type="entry name" value="ABM"/>
    <property type="match status" value="1"/>
</dbReference>
<proteinExistence type="predicted"/>
<evidence type="ECO:0000259" key="1">
    <source>
        <dbReference type="PROSITE" id="PS51725"/>
    </source>
</evidence>
<dbReference type="SUPFAM" id="SSF54909">
    <property type="entry name" value="Dimeric alpha+beta barrel"/>
    <property type="match status" value="1"/>
</dbReference>
<keyword evidence="2" id="KW-0503">Monooxygenase</keyword>
<gene>
    <name evidence="2" type="ORF">CHT98_07730</name>
</gene>
<organism evidence="2 3">
    <name type="scientific">Azospirillum brasilense</name>
    <dbReference type="NCBI Taxonomy" id="192"/>
    <lineage>
        <taxon>Bacteria</taxon>
        <taxon>Pseudomonadati</taxon>
        <taxon>Pseudomonadota</taxon>
        <taxon>Alphaproteobacteria</taxon>
        <taxon>Rhodospirillales</taxon>
        <taxon>Azospirillaceae</taxon>
        <taxon>Azospirillum</taxon>
    </lineage>
</organism>
<evidence type="ECO:0000313" key="2">
    <source>
        <dbReference type="EMBL" id="OYD84788.1"/>
    </source>
</evidence>
<dbReference type="GO" id="GO:0004497">
    <property type="term" value="F:monooxygenase activity"/>
    <property type="evidence" value="ECO:0007669"/>
    <property type="project" value="UniProtKB-KW"/>
</dbReference>
<accession>A0A235HG45</accession>
<geneLocation type="plasmid" evidence="2">
    <name>unnamed</name>
</geneLocation>
<dbReference type="Proteomes" id="UP000215367">
    <property type="component" value="Unassembled WGS sequence"/>
</dbReference>
<comment type="caution">
    <text evidence="2">The sequence shown here is derived from an EMBL/GenBank/DDBJ whole genome shotgun (WGS) entry which is preliminary data.</text>
</comment>
<dbReference type="Gene3D" id="3.30.70.100">
    <property type="match status" value="1"/>
</dbReference>
<feature type="domain" description="ABM" evidence="1">
    <location>
        <begin position="5"/>
        <end position="97"/>
    </location>
</feature>
<dbReference type="InterPro" id="IPR011008">
    <property type="entry name" value="Dimeric_a/b-barrel"/>
</dbReference>
<dbReference type="EMBL" id="NOWT01000005">
    <property type="protein sequence ID" value="OYD84788.1"/>
    <property type="molecule type" value="Genomic_DNA"/>
</dbReference>
<name>A0A235HG45_AZOBR</name>
<evidence type="ECO:0000313" key="3">
    <source>
        <dbReference type="Proteomes" id="UP000215367"/>
    </source>
</evidence>
<dbReference type="RefSeq" id="WP_094302668.1">
    <property type="nucleotide sequence ID" value="NZ_NOWT01000005.1"/>
</dbReference>
<reference evidence="2 3" key="1">
    <citation type="submission" date="2017-07" db="EMBL/GenBank/DDBJ databases">
        <title>Whole genome sequence of Azospirillum brasilense 2A1, a potential biofertilizer strain.</title>
        <authorList>
            <person name="Fontana C.A."/>
            <person name="Toffoli L.M."/>
            <person name="Salazar S.M."/>
            <person name="Puglisi E."/>
            <person name="Pedraza R."/>
            <person name="Bassi D."/>
            <person name="Cocconcelli P.S."/>
        </authorList>
    </citation>
    <scope>NUCLEOTIDE SEQUENCE [LARGE SCALE GENOMIC DNA]</scope>
    <source>
        <strain evidence="2 3">2A1</strain>
        <plasmid evidence="2">unnamed</plasmid>
    </source>
</reference>
<keyword evidence="2" id="KW-0560">Oxidoreductase</keyword>
<protein>
    <submittedName>
        <fullName evidence="2">Antibiotic biosynthesis monooxygenase</fullName>
    </submittedName>
</protein>